<evidence type="ECO:0000313" key="1">
    <source>
        <dbReference type="EMBL" id="MBW0540563.1"/>
    </source>
</evidence>
<evidence type="ECO:0000313" key="2">
    <source>
        <dbReference type="Proteomes" id="UP000765509"/>
    </source>
</evidence>
<dbReference type="SUPFAM" id="SSF53098">
    <property type="entry name" value="Ribonuclease H-like"/>
    <property type="match status" value="1"/>
</dbReference>
<name>A0A9Q3IGD9_9BASI</name>
<comment type="caution">
    <text evidence="1">The sequence shown here is derived from an EMBL/GenBank/DDBJ whole genome shotgun (WGS) entry which is preliminary data.</text>
</comment>
<dbReference type="OrthoDB" id="446925at2759"/>
<evidence type="ECO:0008006" key="3">
    <source>
        <dbReference type="Google" id="ProtNLM"/>
    </source>
</evidence>
<reference evidence="1" key="1">
    <citation type="submission" date="2021-03" db="EMBL/GenBank/DDBJ databases">
        <title>Draft genome sequence of rust myrtle Austropuccinia psidii MF-1, a brazilian biotype.</title>
        <authorList>
            <person name="Quecine M.C."/>
            <person name="Pachon D.M.R."/>
            <person name="Bonatelli M.L."/>
            <person name="Correr F.H."/>
            <person name="Franceschini L.M."/>
            <person name="Leite T.F."/>
            <person name="Margarido G.R.A."/>
            <person name="Almeida C.A."/>
            <person name="Ferrarezi J.A."/>
            <person name="Labate C.A."/>
        </authorList>
    </citation>
    <scope>NUCLEOTIDE SEQUENCE</scope>
    <source>
        <strain evidence="1">MF-1</strain>
    </source>
</reference>
<accession>A0A9Q3IGD9</accession>
<keyword evidence="2" id="KW-1185">Reference proteome</keyword>
<organism evidence="1 2">
    <name type="scientific">Austropuccinia psidii MF-1</name>
    <dbReference type="NCBI Taxonomy" id="1389203"/>
    <lineage>
        <taxon>Eukaryota</taxon>
        <taxon>Fungi</taxon>
        <taxon>Dikarya</taxon>
        <taxon>Basidiomycota</taxon>
        <taxon>Pucciniomycotina</taxon>
        <taxon>Pucciniomycetes</taxon>
        <taxon>Pucciniales</taxon>
        <taxon>Sphaerophragmiaceae</taxon>
        <taxon>Austropuccinia</taxon>
    </lineage>
</organism>
<dbReference type="Gene3D" id="3.30.420.10">
    <property type="entry name" value="Ribonuclease H-like superfamily/Ribonuclease H"/>
    <property type="match status" value="1"/>
</dbReference>
<gene>
    <name evidence="1" type="ORF">O181_080278</name>
</gene>
<proteinExistence type="predicted"/>
<dbReference type="Proteomes" id="UP000765509">
    <property type="component" value="Unassembled WGS sequence"/>
</dbReference>
<dbReference type="EMBL" id="AVOT02045208">
    <property type="protein sequence ID" value="MBW0540563.1"/>
    <property type="molecule type" value="Genomic_DNA"/>
</dbReference>
<dbReference type="AlphaFoldDB" id="A0A9Q3IGD9"/>
<sequence length="93" mass="10736">MSHLQQKEEGNISETSTLFERVSMDAVYIKAGRWKYQLVARDDFSGWPETVALTRLTENSVSEWFCRYGTLKEVTVDVGVEFGKELQEEVKRA</sequence>
<dbReference type="InterPro" id="IPR036397">
    <property type="entry name" value="RNaseH_sf"/>
</dbReference>
<dbReference type="InterPro" id="IPR012337">
    <property type="entry name" value="RNaseH-like_sf"/>
</dbReference>
<dbReference type="GO" id="GO:0003676">
    <property type="term" value="F:nucleic acid binding"/>
    <property type="evidence" value="ECO:0007669"/>
    <property type="project" value="InterPro"/>
</dbReference>
<protein>
    <recommendedName>
        <fullName evidence="3">Integrase catalytic domain-containing protein</fullName>
    </recommendedName>
</protein>